<feature type="region of interest" description="Disordered" evidence="1">
    <location>
        <begin position="27"/>
        <end position="46"/>
    </location>
</feature>
<accession>M4C6F5</accession>
<keyword evidence="3" id="KW-1185">Reference proteome</keyword>
<dbReference type="InParanoid" id="M4C6F5"/>
<dbReference type="AlphaFoldDB" id="M4C6F5"/>
<sequence>MLPLRWKILCNAGNFGIVNGGHNVRTSRRQAQEAATPTPAVPPSAITAPTVYSETLDCKV</sequence>
<dbReference type="Proteomes" id="UP000011713">
    <property type="component" value="Unassembled WGS sequence"/>
</dbReference>
<evidence type="ECO:0000256" key="1">
    <source>
        <dbReference type="SAM" id="MobiDB-lite"/>
    </source>
</evidence>
<evidence type="ECO:0000313" key="3">
    <source>
        <dbReference type="Proteomes" id="UP000011713"/>
    </source>
</evidence>
<dbReference type="EMBL" id="ABWE02001169">
    <property type="status" value="NOT_ANNOTATED_CDS"/>
    <property type="molecule type" value="Genomic_DNA"/>
</dbReference>
<protein>
    <submittedName>
        <fullName evidence="2">Uncharacterized protein</fullName>
    </submittedName>
</protein>
<reference evidence="2" key="2">
    <citation type="submission" date="2015-06" db="UniProtKB">
        <authorList>
            <consortium name="EnsemblProtists"/>
        </authorList>
    </citation>
    <scope>IDENTIFICATION</scope>
    <source>
        <strain evidence="2">Emoy2</strain>
    </source>
</reference>
<feature type="compositionally biased region" description="Low complexity" evidence="1">
    <location>
        <begin position="34"/>
        <end position="46"/>
    </location>
</feature>
<proteinExistence type="predicted"/>
<evidence type="ECO:0000313" key="2">
    <source>
        <dbReference type="EnsemblProtists" id="HpaP814691"/>
    </source>
</evidence>
<reference evidence="3" key="1">
    <citation type="journal article" date="2010" name="Science">
        <title>Signatures of adaptation to obligate biotrophy in the Hyaloperonospora arabidopsidis genome.</title>
        <authorList>
            <person name="Baxter L."/>
            <person name="Tripathy S."/>
            <person name="Ishaque N."/>
            <person name="Boot N."/>
            <person name="Cabral A."/>
            <person name="Kemen E."/>
            <person name="Thines M."/>
            <person name="Ah-Fong A."/>
            <person name="Anderson R."/>
            <person name="Badejoko W."/>
            <person name="Bittner-Eddy P."/>
            <person name="Boore J.L."/>
            <person name="Chibucos M.C."/>
            <person name="Coates M."/>
            <person name="Dehal P."/>
            <person name="Delehaunty K."/>
            <person name="Dong S."/>
            <person name="Downton P."/>
            <person name="Dumas B."/>
            <person name="Fabro G."/>
            <person name="Fronick C."/>
            <person name="Fuerstenberg S.I."/>
            <person name="Fulton L."/>
            <person name="Gaulin E."/>
            <person name="Govers F."/>
            <person name="Hughes L."/>
            <person name="Humphray S."/>
            <person name="Jiang R.H."/>
            <person name="Judelson H."/>
            <person name="Kamoun S."/>
            <person name="Kyung K."/>
            <person name="Meijer H."/>
            <person name="Minx P."/>
            <person name="Morris P."/>
            <person name="Nelson J."/>
            <person name="Phuntumart V."/>
            <person name="Qutob D."/>
            <person name="Rehmany A."/>
            <person name="Rougon-Cardoso A."/>
            <person name="Ryden P."/>
            <person name="Torto-Alalibo T."/>
            <person name="Studholme D."/>
            <person name="Wang Y."/>
            <person name="Win J."/>
            <person name="Wood J."/>
            <person name="Clifton S.W."/>
            <person name="Rogers J."/>
            <person name="Van den Ackerveken G."/>
            <person name="Jones J.D."/>
            <person name="McDowell J.M."/>
            <person name="Beynon J."/>
            <person name="Tyler B.M."/>
        </authorList>
    </citation>
    <scope>NUCLEOTIDE SEQUENCE [LARGE SCALE GENOMIC DNA]</scope>
    <source>
        <strain evidence="3">Emoy2</strain>
    </source>
</reference>
<dbReference type="EnsemblProtists" id="HpaT814691">
    <property type="protein sequence ID" value="HpaP814691"/>
    <property type="gene ID" value="HpaG814691"/>
</dbReference>
<name>M4C6F5_HYAAE</name>
<dbReference type="HOGENOM" id="CLU_2946550_0_0_1"/>
<organism evidence="2 3">
    <name type="scientific">Hyaloperonospora arabidopsidis (strain Emoy2)</name>
    <name type="common">Downy mildew agent</name>
    <name type="synonym">Peronospora arabidopsidis</name>
    <dbReference type="NCBI Taxonomy" id="559515"/>
    <lineage>
        <taxon>Eukaryota</taxon>
        <taxon>Sar</taxon>
        <taxon>Stramenopiles</taxon>
        <taxon>Oomycota</taxon>
        <taxon>Peronosporomycetes</taxon>
        <taxon>Peronosporales</taxon>
        <taxon>Peronosporaceae</taxon>
        <taxon>Hyaloperonospora</taxon>
    </lineage>
</organism>
<dbReference type="VEuPathDB" id="FungiDB:HpaG814691"/>